<dbReference type="Gene3D" id="1.10.600.10">
    <property type="entry name" value="Farnesyl Diphosphate Synthase"/>
    <property type="match status" value="1"/>
</dbReference>
<dbReference type="EnsemblMetazoa" id="GPAI036843-RA">
    <property type="protein sequence ID" value="GPAI036843-PA"/>
    <property type="gene ID" value="GPAI036843"/>
</dbReference>
<keyword evidence="4" id="KW-0460">Magnesium</keyword>
<dbReference type="VEuPathDB" id="VectorBase:GPAI036843"/>
<evidence type="ECO:0000313" key="6">
    <source>
        <dbReference type="EnsemblMetazoa" id="GPAI036843-PA"/>
    </source>
</evidence>
<dbReference type="InterPro" id="IPR039702">
    <property type="entry name" value="FPS1-like"/>
</dbReference>
<dbReference type="GO" id="GO:0046872">
    <property type="term" value="F:metal ion binding"/>
    <property type="evidence" value="ECO:0007669"/>
    <property type="project" value="UniProtKB-KW"/>
</dbReference>
<reference evidence="6" key="2">
    <citation type="submission" date="2020-05" db="UniProtKB">
        <authorList>
            <consortium name="EnsemblMetazoa"/>
        </authorList>
    </citation>
    <scope>IDENTIFICATION</scope>
    <source>
        <strain evidence="6">IAEA</strain>
    </source>
</reference>
<dbReference type="InterPro" id="IPR019049">
    <property type="entry name" value="Nucleoporin_prot_Ndc1/Nup"/>
</dbReference>
<accession>A0A1B0A7N4</accession>
<evidence type="ECO:0000256" key="1">
    <source>
        <dbReference type="ARBA" id="ARBA00001946"/>
    </source>
</evidence>
<keyword evidence="3" id="KW-0479">Metal-binding</keyword>
<comment type="pathway">
    <text evidence="5">Pheromone biosynthesis.</text>
</comment>
<dbReference type="GO" id="GO:0004337">
    <property type="term" value="F:(2E,6E)-farnesyl diphosphate synthase activity"/>
    <property type="evidence" value="ECO:0007669"/>
    <property type="project" value="TreeGrafter"/>
</dbReference>
<evidence type="ECO:0000313" key="7">
    <source>
        <dbReference type="Proteomes" id="UP000092445"/>
    </source>
</evidence>
<dbReference type="Pfam" id="PF00348">
    <property type="entry name" value="polyprenyl_synt"/>
    <property type="match status" value="1"/>
</dbReference>
<evidence type="ECO:0000256" key="2">
    <source>
        <dbReference type="ARBA" id="ARBA00022679"/>
    </source>
</evidence>
<dbReference type="SUPFAM" id="SSF48576">
    <property type="entry name" value="Terpenoid synthases"/>
    <property type="match status" value="1"/>
</dbReference>
<dbReference type="STRING" id="7398.A0A1B0A7N4"/>
<organism evidence="6 7">
    <name type="scientific">Glossina pallidipes</name>
    <name type="common">Tsetse fly</name>
    <dbReference type="NCBI Taxonomy" id="7398"/>
    <lineage>
        <taxon>Eukaryota</taxon>
        <taxon>Metazoa</taxon>
        <taxon>Ecdysozoa</taxon>
        <taxon>Arthropoda</taxon>
        <taxon>Hexapoda</taxon>
        <taxon>Insecta</taxon>
        <taxon>Pterygota</taxon>
        <taxon>Neoptera</taxon>
        <taxon>Endopterygota</taxon>
        <taxon>Diptera</taxon>
        <taxon>Brachycera</taxon>
        <taxon>Muscomorpha</taxon>
        <taxon>Hippoboscoidea</taxon>
        <taxon>Glossinidae</taxon>
        <taxon>Glossina</taxon>
    </lineage>
</organism>
<dbReference type="InterPro" id="IPR000092">
    <property type="entry name" value="Polyprenyl_synt"/>
</dbReference>
<dbReference type="GO" id="GO:0004161">
    <property type="term" value="F:dimethylallyltranstransferase activity"/>
    <property type="evidence" value="ECO:0007669"/>
    <property type="project" value="TreeGrafter"/>
</dbReference>
<keyword evidence="7" id="KW-1185">Reference proteome</keyword>
<keyword evidence="2" id="KW-0808">Transferase</keyword>
<evidence type="ECO:0000256" key="5">
    <source>
        <dbReference type="ARBA" id="ARBA00033740"/>
    </source>
</evidence>
<dbReference type="Proteomes" id="UP000092445">
    <property type="component" value="Unassembled WGS sequence"/>
</dbReference>
<dbReference type="PANTHER" id="PTHR11525:SF0">
    <property type="entry name" value="FARNESYL PYROPHOSPHATE SYNTHASE"/>
    <property type="match status" value="1"/>
</dbReference>
<dbReference type="GO" id="GO:0045337">
    <property type="term" value="P:farnesyl diphosphate biosynthetic process"/>
    <property type="evidence" value="ECO:0007669"/>
    <property type="project" value="TreeGrafter"/>
</dbReference>
<dbReference type="PANTHER" id="PTHR11525">
    <property type="entry name" value="FARNESYL-PYROPHOSPHATE SYNTHETASE"/>
    <property type="match status" value="1"/>
</dbReference>
<evidence type="ECO:0000256" key="3">
    <source>
        <dbReference type="ARBA" id="ARBA00022723"/>
    </source>
</evidence>
<name>A0A1B0A7N4_GLOPL</name>
<dbReference type="AlphaFoldDB" id="A0A1B0A7N4"/>
<dbReference type="GO" id="GO:0042811">
    <property type="term" value="P:pheromone biosynthetic process"/>
    <property type="evidence" value="ECO:0007669"/>
    <property type="project" value="UniProtKB-ARBA"/>
</dbReference>
<protein>
    <submittedName>
        <fullName evidence="6">Uncharacterized protein</fullName>
    </submittedName>
</protein>
<reference evidence="7" key="1">
    <citation type="submission" date="2014-03" db="EMBL/GenBank/DDBJ databases">
        <authorList>
            <person name="Aksoy S."/>
            <person name="Warren W."/>
            <person name="Wilson R.K."/>
        </authorList>
    </citation>
    <scope>NUCLEOTIDE SEQUENCE [LARGE SCALE GENOMIC DNA]</scope>
    <source>
        <strain evidence="7">IAEA</strain>
    </source>
</reference>
<dbReference type="InterPro" id="IPR008949">
    <property type="entry name" value="Isoprenoid_synthase_dom_sf"/>
</dbReference>
<proteinExistence type="predicted"/>
<comment type="cofactor">
    <cofactor evidence="1">
        <name>Mg(2+)</name>
        <dbReference type="ChEBI" id="CHEBI:18420"/>
    </cofactor>
</comment>
<evidence type="ECO:0000256" key="4">
    <source>
        <dbReference type="ARBA" id="ARBA00022842"/>
    </source>
</evidence>
<dbReference type="GO" id="GO:0005737">
    <property type="term" value="C:cytoplasm"/>
    <property type="evidence" value="ECO:0007669"/>
    <property type="project" value="TreeGrafter"/>
</dbReference>
<dbReference type="Pfam" id="PF09531">
    <property type="entry name" value="Ndc1_Nup"/>
    <property type="match status" value="1"/>
</dbReference>
<sequence length="226" mass="25211">MHACQVPQALKIQTIHAQAQGQAIGLKIGTSFFSCVTNLRPLFYAWILSSQILSNMHLRQKLFSIFLTQEIEFAIEKAQLACPSLDIKADKDVTLVEVLATIQVPIIQVQTMDNSSRISKRTDIYNLSIPGGYPTNGNDLSAHCLAIMNEFIEDLAQSIRNKPPKQCLHTIANFVSNQNDCYQVQDDFLDCFGKPEVTGKLGTDMQDNKCSWLPAVCMQRADDSNN</sequence>